<feature type="transmembrane region" description="Helical" evidence="1">
    <location>
        <begin position="6"/>
        <end position="25"/>
    </location>
</feature>
<evidence type="ECO:0000313" key="2">
    <source>
        <dbReference type="EMBL" id="MDQ0166350.1"/>
    </source>
</evidence>
<evidence type="ECO:0008006" key="4">
    <source>
        <dbReference type="Google" id="ProtNLM"/>
    </source>
</evidence>
<protein>
    <recommendedName>
        <fullName evidence="4">Glycosyltransferase</fullName>
    </recommendedName>
</protein>
<keyword evidence="1" id="KW-1133">Transmembrane helix</keyword>
<evidence type="ECO:0000256" key="1">
    <source>
        <dbReference type="SAM" id="Phobius"/>
    </source>
</evidence>
<dbReference type="RefSeq" id="WP_307394482.1">
    <property type="nucleotide sequence ID" value="NZ_BAAADK010000020.1"/>
</dbReference>
<dbReference type="CDD" id="cd00761">
    <property type="entry name" value="Glyco_tranf_GTA_type"/>
    <property type="match status" value="1"/>
</dbReference>
<proteinExistence type="predicted"/>
<organism evidence="2 3">
    <name type="scientific">Caldalkalibacillus horti</name>
    <dbReference type="NCBI Taxonomy" id="77523"/>
    <lineage>
        <taxon>Bacteria</taxon>
        <taxon>Bacillati</taxon>
        <taxon>Bacillota</taxon>
        <taxon>Bacilli</taxon>
        <taxon>Bacillales</taxon>
        <taxon>Bacillaceae</taxon>
        <taxon>Caldalkalibacillus</taxon>
    </lineage>
</organism>
<name>A0ABT9W0F8_9BACI</name>
<sequence length="137" mass="15928">MQTLLLWGLAVYGLTVLWTHMRILFYRKKENTTTQHYVLYTHNSQAKIEGTLRSLTQLAQLEGHNIYFYLIDCGSNDDTLKIIDRLEKSGLPISRLSSFPAELPLEHSARDELFTRDQSLHVVDLREGYDRCVLRTT</sequence>
<comment type="caution">
    <text evidence="2">The sequence shown here is derived from an EMBL/GenBank/DDBJ whole genome shotgun (WGS) entry which is preliminary data.</text>
</comment>
<keyword evidence="3" id="KW-1185">Reference proteome</keyword>
<reference evidence="2 3" key="1">
    <citation type="submission" date="2023-07" db="EMBL/GenBank/DDBJ databases">
        <title>Genomic Encyclopedia of Type Strains, Phase IV (KMG-IV): sequencing the most valuable type-strain genomes for metagenomic binning, comparative biology and taxonomic classification.</title>
        <authorList>
            <person name="Goeker M."/>
        </authorList>
    </citation>
    <scope>NUCLEOTIDE SEQUENCE [LARGE SCALE GENOMIC DNA]</scope>
    <source>
        <strain evidence="2 3">DSM 12751</strain>
    </source>
</reference>
<dbReference type="Proteomes" id="UP001235840">
    <property type="component" value="Unassembled WGS sequence"/>
</dbReference>
<accession>A0ABT9W0F8</accession>
<keyword evidence="1" id="KW-0812">Transmembrane</keyword>
<gene>
    <name evidence="2" type="ORF">J2S11_002254</name>
</gene>
<dbReference type="EMBL" id="JAUSTY010000008">
    <property type="protein sequence ID" value="MDQ0166350.1"/>
    <property type="molecule type" value="Genomic_DNA"/>
</dbReference>
<evidence type="ECO:0000313" key="3">
    <source>
        <dbReference type="Proteomes" id="UP001235840"/>
    </source>
</evidence>
<keyword evidence="1" id="KW-0472">Membrane</keyword>